<protein>
    <submittedName>
        <fullName evidence="1">Uncharacterized protein</fullName>
    </submittedName>
</protein>
<name>A0A975BIN1_9BACT</name>
<keyword evidence="2" id="KW-1185">Reference proteome</keyword>
<sequence>MPELKEDFFLIRGGFNFQFVVPPLGGVTPPKGGTTNRRCHTA</sequence>
<accession>A0A975BIN1</accession>
<organism evidence="1 2">
    <name type="scientific">Desulfonema magnum</name>
    <dbReference type="NCBI Taxonomy" id="45655"/>
    <lineage>
        <taxon>Bacteria</taxon>
        <taxon>Pseudomonadati</taxon>
        <taxon>Thermodesulfobacteriota</taxon>
        <taxon>Desulfobacteria</taxon>
        <taxon>Desulfobacterales</taxon>
        <taxon>Desulfococcaceae</taxon>
        <taxon>Desulfonema</taxon>
    </lineage>
</organism>
<evidence type="ECO:0000313" key="1">
    <source>
        <dbReference type="EMBL" id="QTA86000.1"/>
    </source>
</evidence>
<dbReference type="KEGG" id="dmm:dnm_020180"/>
<evidence type="ECO:0000313" key="2">
    <source>
        <dbReference type="Proteomes" id="UP000663722"/>
    </source>
</evidence>
<dbReference type="AlphaFoldDB" id="A0A975BIN1"/>
<dbReference type="Proteomes" id="UP000663722">
    <property type="component" value="Chromosome"/>
</dbReference>
<proteinExistence type="predicted"/>
<reference evidence="1" key="1">
    <citation type="journal article" date="2021" name="Microb. Physiol.">
        <title>Proteogenomic Insights into the Physiology of Marine, Sulfate-Reducing, Filamentous Desulfonema limicola and Desulfonema magnum.</title>
        <authorList>
            <person name="Schnaars V."/>
            <person name="Wohlbrand L."/>
            <person name="Scheve S."/>
            <person name="Hinrichs C."/>
            <person name="Reinhardt R."/>
            <person name="Rabus R."/>
        </authorList>
    </citation>
    <scope>NUCLEOTIDE SEQUENCE</scope>
    <source>
        <strain evidence="1">4be13</strain>
    </source>
</reference>
<dbReference type="EMBL" id="CP061800">
    <property type="protein sequence ID" value="QTA86000.1"/>
    <property type="molecule type" value="Genomic_DNA"/>
</dbReference>
<gene>
    <name evidence="1" type="ORF">dnm_020180</name>
</gene>